<dbReference type="SMART" id="SM00244">
    <property type="entry name" value="PHB"/>
    <property type="match status" value="1"/>
</dbReference>
<dbReference type="InterPro" id="IPR001107">
    <property type="entry name" value="Band_7"/>
</dbReference>
<dbReference type="Pfam" id="PF01145">
    <property type="entry name" value="Band_7"/>
    <property type="match status" value="1"/>
</dbReference>
<protein>
    <recommendedName>
        <fullName evidence="1">Band 7 domain-containing protein</fullName>
    </recommendedName>
</protein>
<sequence length="422" mass="47279">MAASNQPTATRSVVIQKTIRKHMHSEHAFNAKTSDGSIPLVLVPKYPLLCDTFVRIPSGMWVLYQKWNAHAGILEPGLKMFWPAYYRVSHIVTKHAVTYSAPVKRCATSDNVMVNIDISINFQIGPTGDDAVKFVYMLGAQRFNELISQITEEAIRGLVHSVRHDQVHDLREEFANGMKKDLNRKLCNYGVVVHNVKVTNVELPTKLSQTLEHTTAFKTKMEEQEKKHENDMRILLNEETQLLTAIQKANDRKIKDLIALKERELIKREKLRYEAEAKMEVLCIDQKSICDAQVLKAAGQKDIASSSATAAATKMRNDAMVLLVKTQREYDQKVKAEEIKQQALIDAAKKAAEGIVAAGDAEEKSAESLSLKRRFDYLTKKNAVETELVAKTKMVISGANGESLIERLCSQQSLSQNAACIA</sequence>
<dbReference type="STRING" id="74557.A0A1V9YHG7"/>
<dbReference type="PANTHER" id="PTHR43327:SF8">
    <property type="entry name" value="BAND 7 DOMAIN-CONTAINING PROTEIN"/>
    <property type="match status" value="1"/>
</dbReference>
<gene>
    <name evidence="2" type="ORF">THRCLA_10779</name>
</gene>
<dbReference type="PANTHER" id="PTHR43327">
    <property type="entry name" value="STOMATIN-LIKE PROTEIN 2, MITOCHONDRIAL"/>
    <property type="match status" value="1"/>
</dbReference>
<name>A0A1V9YHG7_9STRA</name>
<comment type="caution">
    <text evidence="2">The sequence shown here is derived from an EMBL/GenBank/DDBJ whole genome shotgun (WGS) entry which is preliminary data.</text>
</comment>
<keyword evidence="3" id="KW-1185">Reference proteome</keyword>
<reference evidence="2 3" key="1">
    <citation type="journal article" date="2014" name="Genome Biol. Evol.">
        <title>The secreted proteins of Achlya hypogyna and Thraustotheca clavata identify the ancestral oomycete secretome and reveal gene acquisitions by horizontal gene transfer.</title>
        <authorList>
            <person name="Misner I."/>
            <person name="Blouin N."/>
            <person name="Leonard G."/>
            <person name="Richards T.A."/>
            <person name="Lane C.E."/>
        </authorList>
    </citation>
    <scope>NUCLEOTIDE SEQUENCE [LARGE SCALE GENOMIC DNA]</scope>
    <source>
        <strain evidence="2 3">ATCC 34112</strain>
    </source>
</reference>
<dbReference type="Gene3D" id="3.30.479.30">
    <property type="entry name" value="Band 7 domain"/>
    <property type="match status" value="1"/>
</dbReference>
<dbReference type="EMBL" id="JNBS01003887">
    <property type="protein sequence ID" value="OQR85130.1"/>
    <property type="molecule type" value="Genomic_DNA"/>
</dbReference>
<dbReference type="InterPro" id="IPR050710">
    <property type="entry name" value="Band7/mec-2_domain"/>
</dbReference>
<evidence type="ECO:0000259" key="1">
    <source>
        <dbReference type="SMART" id="SM00244"/>
    </source>
</evidence>
<dbReference type="Proteomes" id="UP000243217">
    <property type="component" value="Unassembled WGS sequence"/>
</dbReference>
<dbReference type="AlphaFoldDB" id="A0A1V9YHG7"/>
<proteinExistence type="predicted"/>
<dbReference type="SUPFAM" id="SSF117892">
    <property type="entry name" value="Band 7/SPFH domain"/>
    <property type="match status" value="1"/>
</dbReference>
<organism evidence="2 3">
    <name type="scientific">Thraustotheca clavata</name>
    <dbReference type="NCBI Taxonomy" id="74557"/>
    <lineage>
        <taxon>Eukaryota</taxon>
        <taxon>Sar</taxon>
        <taxon>Stramenopiles</taxon>
        <taxon>Oomycota</taxon>
        <taxon>Saprolegniomycetes</taxon>
        <taxon>Saprolegniales</taxon>
        <taxon>Achlyaceae</taxon>
        <taxon>Thraustotheca</taxon>
    </lineage>
</organism>
<accession>A0A1V9YHG7</accession>
<evidence type="ECO:0000313" key="2">
    <source>
        <dbReference type="EMBL" id="OQR85130.1"/>
    </source>
</evidence>
<dbReference type="OrthoDB" id="68676at2759"/>
<dbReference type="InterPro" id="IPR036013">
    <property type="entry name" value="Band_7/SPFH_dom_sf"/>
</dbReference>
<evidence type="ECO:0000313" key="3">
    <source>
        <dbReference type="Proteomes" id="UP000243217"/>
    </source>
</evidence>
<feature type="domain" description="Band 7" evidence="1">
    <location>
        <begin position="51"/>
        <end position="215"/>
    </location>
</feature>